<keyword evidence="2" id="KW-0456">Lyase</keyword>
<dbReference type="PANTHER" id="PTHR31683:SF130">
    <property type="entry name" value="PECTATE LYASE 1-RELATED"/>
    <property type="match status" value="1"/>
</dbReference>
<proteinExistence type="predicted"/>
<dbReference type="InterPro" id="IPR045032">
    <property type="entry name" value="PEL"/>
</dbReference>
<dbReference type="InterPro" id="IPR012334">
    <property type="entry name" value="Pectin_lyas_fold"/>
</dbReference>
<feature type="signal peptide" evidence="1">
    <location>
        <begin position="1"/>
        <end position="26"/>
    </location>
</feature>
<dbReference type="PANTHER" id="PTHR31683">
    <property type="entry name" value="PECTATE LYASE 18-RELATED"/>
    <property type="match status" value="1"/>
</dbReference>
<accession>A0AAW2VU61</accession>
<dbReference type="Gene3D" id="2.160.20.10">
    <property type="entry name" value="Single-stranded right-handed beta-helix, Pectin lyase-like"/>
    <property type="match status" value="1"/>
</dbReference>
<comment type="caution">
    <text evidence="2">The sequence shown here is derived from an EMBL/GenBank/DDBJ whole genome shotgun (WGS) entry which is preliminary data.</text>
</comment>
<reference evidence="2" key="2">
    <citation type="journal article" date="2024" name="Plant">
        <title>Genomic evolution and insights into agronomic trait innovations of Sesamum species.</title>
        <authorList>
            <person name="Miao H."/>
            <person name="Wang L."/>
            <person name="Qu L."/>
            <person name="Liu H."/>
            <person name="Sun Y."/>
            <person name="Le M."/>
            <person name="Wang Q."/>
            <person name="Wei S."/>
            <person name="Zheng Y."/>
            <person name="Lin W."/>
            <person name="Duan Y."/>
            <person name="Cao H."/>
            <person name="Xiong S."/>
            <person name="Wang X."/>
            <person name="Wei L."/>
            <person name="Li C."/>
            <person name="Ma Q."/>
            <person name="Ju M."/>
            <person name="Zhao R."/>
            <person name="Li G."/>
            <person name="Mu C."/>
            <person name="Tian Q."/>
            <person name="Mei H."/>
            <person name="Zhang T."/>
            <person name="Gao T."/>
            <person name="Zhang H."/>
        </authorList>
    </citation>
    <scope>NUCLEOTIDE SEQUENCE</scope>
    <source>
        <strain evidence="2">KEN1</strain>
    </source>
</reference>
<gene>
    <name evidence="2" type="ORF">Slati_2640500</name>
</gene>
<dbReference type="SUPFAM" id="SSF51126">
    <property type="entry name" value="Pectin lyase-like"/>
    <property type="match status" value="1"/>
</dbReference>
<dbReference type="AlphaFoldDB" id="A0AAW2VU61"/>
<dbReference type="EMBL" id="JACGWN010000009">
    <property type="protein sequence ID" value="KAL0433062.1"/>
    <property type="molecule type" value="Genomic_DNA"/>
</dbReference>
<name>A0AAW2VU61_9LAMI</name>
<feature type="chain" id="PRO_5043822800" evidence="1">
    <location>
        <begin position="27"/>
        <end position="144"/>
    </location>
</feature>
<protein>
    <submittedName>
        <fullName evidence="2">Pectate lyase 8</fullName>
    </submittedName>
</protein>
<sequence>MAMWEWKKSLSLFSVLLFVLLVGALARVQKDEATLNLSAAEELQSSPTSTMAEKLEGLNEHAVDDPEEVARMVEMATRNSTERRKLGFFSCGTGNPIDDCWRCDANWQRNRKRLADCGIGFGRNAIGGRDGRYYVVTDPGDDDP</sequence>
<evidence type="ECO:0000256" key="1">
    <source>
        <dbReference type="SAM" id="SignalP"/>
    </source>
</evidence>
<dbReference type="InterPro" id="IPR011050">
    <property type="entry name" value="Pectin_lyase_fold/virulence"/>
</dbReference>
<evidence type="ECO:0000313" key="2">
    <source>
        <dbReference type="EMBL" id="KAL0433062.1"/>
    </source>
</evidence>
<reference evidence="2" key="1">
    <citation type="submission" date="2020-06" db="EMBL/GenBank/DDBJ databases">
        <authorList>
            <person name="Li T."/>
            <person name="Hu X."/>
            <person name="Zhang T."/>
            <person name="Song X."/>
            <person name="Zhang H."/>
            <person name="Dai N."/>
            <person name="Sheng W."/>
            <person name="Hou X."/>
            <person name="Wei L."/>
        </authorList>
    </citation>
    <scope>NUCLEOTIDE SEQUENCE</scope>
    <source>
        <strain evidence="2">KEN1</strain>
        <tissue evidence="2">Leaf</tissue>
    </source>
</reference>
<dbReference type="GO" id="GO:0030570">
    <property type="term" value="F:pectate lyase activity"/>
    <property type="evidence" value="ECO:0007669"/>
    <property type="project" value="InterPro"/>
</dbReference>
<organism evidence="2">
    <name type="scientific">Sesamum latifolium</name>
    <dbReference type="NCBI Taxonomy" id="2727402"/>
    <lineage>
        <taxon>Eukaryota</taxon>
        <taxon>Viridiplantae</taxon>
        <taxon>Streptophyta</taxon>
        <taxon>Embryophyta</taxon>
        <taxon>Tracheophyta</taxon>
        <taxon>Spermatophyta</taxon>
        <taxon>Magnoliopsida</taxon>
        <taxon>eudicotyledons</taxon>
        <taxon>Gunneridae</taxon>
        <taxon>Pentapetalae</taxon>
        <taxon>asterids</taxon>
        <taxon>lamiids</taxon>
        <taxon>Lamiales</taxon>
        <taxon>Pedaliaceae</taxon>
        <taxon>Sesamum</taxon>
    </lineage>
</organism>
<keyword evidence="1" id="KW-0732">Signal</keyword>